<accession>A0ACB8AYK0</accession>
<dbReference type="EMBL" id="MU266758">
    <property type="protein sequence ID" value="KAH7918615.1"/>
    <property type="molecule type" value="Genomic_DNA"/>
</dbReference>
<keyword evidence="2" id="KW-1185">Reference proteome</keyword>
<protein>
    <submittedName>
        <fullName evidence="1">Uncharacterized protein</fullName>
    </submittedName>
</protein>
<comment type="caution">
    <text evidence="1">The sequence shown here is derived from an EMBL/GenBank/DDBJ whole genome shotgun (WGS) entry which is preliminary data.</text>
</comment>
<name>A0ACB8AYK0_9AGAM</name>
<evidence type="ECO:0000313" key="2">
    <source>
        <dbReference type="Proteomes" id="UP000790709"/>
    </source>
</evidence>
<dbReference type="Proteomes" id="UP000790709">
    <property type="component" value="Unassembled WGS sequence"/>
</dbReference>
<proteinExistence type="predicted"/>
<evidence type="ECO:0000313" key="1">
    <source>
        <dbReference type="EMBL" id="KAH7918615.1"/>
    </source>
</evidence>
<reference evidence="1" key="1">
    <citation type="journal article" date="2021" name="New Phytol.">
        <title>Evolutionary innovations through gain and loss of genes in the ectomycorrhizal Boletales.</title>
        <authorList>
            <person name="Wu G."/>
            <person name="Miyauchi S."/>
            <person name="Morin E."/>
            <person name="Kuo A."/>
            <person name="Drula E."/>
            <person name="Varga T."/>
            <person name="Kohler A."/>
            <person name="Feng B."/>
            <person name="Cao Y."/>
            <person name="Lipzen A."/>
            <person name="Daum C."/>
            <person name="Hundley H."/>
            <person name="Pangilinan J."/>
            <person name="Johnson J."/>
            <person name="Barry K."/>
            <person name="LaButti K."/>
            <person name="Ng V."/>
            <person name="Ahrendt S."/>
            <person name="Min B."/>
            <person name="Choi I.G."/>
            <person name="Park H."/>
            <person name="Plett J.M."/>
            <person name="Magnuson J."/>
            <person name="Spatafora J.W."/>
            <person name="Nagy L.G."/>
            <person name="Henrissat B."/>
            <person name="Grigoriev I.V."/>
            <person name="Yang Z.L."/>
            <person name="Xu J."/>
            <person name="Martin F.M."/>
        </authorList>
    </citation>
    <scope>NUCLEOTIDE SEQUENCE</scope>
    <source>
        <strain evidence="1">KUC20120723A-06</strain>
    </source>
</reference>
<gene>
    <name evidence="1" type="ORF">BV22DRAFT_902802</name>
</gene>
<organism evidence="1 2">
    <name type="scientific">Leucogyrophana mollusca</name>
    <dbReference type="NCBI Taxonomy" id="85980"/>
    <lineage>
        <taxon>Eukaryota</taxon>
        <taxon>Fungi</taxon>
        <taxon>Dikarya</taxon>
        <taxon>Basidiomycota</taxon>
        <taxon>Agaricomycotina</taxon>
        <taxon>Agaricomycetes</taxon>
        <taxon>Agaricomycetidae</taxon>
        <taxon>Boletales</taxon>
        <taxon>Boletales incertae sedis</taxon>
        <taxon>Leucogyrophana</taxon>
    </lineage>
</organism>
<sequence>MGWRHRCDEKNRSRGCLLCIRKEGRASIAFSPDGPFVVGGGVDHNAYLWDTTLEFFPPGDSFFPPTTNNRRSPVSPTLRASISSLTIPVQIQEPQLELRPVAVSRDPVVSGGRAHPQRLRSRAPSSLLRSRTVAKDRRYMLFYVTVTVLNVDLERNETPKSSVLCASRVAVSATFSALLAH</sequence>